<dbReference type="Pfam" id="PF06013">
    <property type="entry name" value="WXG100"/>
    <property type="match status" value="1"/>
</dbReference>
<dbReference type="InterPro" id="IPR036689">
    <property type="entry name" value="ESAT-6-like_sf"/>
</dbReference>
<dbReference type="InterPro" id="IPR010310">
    <property type="entry name" value="T7SS_ESAT-6-like"/>
</dbReference>
<dbReference type="RefSeq" id="WP_187812268.1">
    <property type="nucleotide sequence ID" value="NZ_JACTVJ010000003.1"/>
</dbReference>
<evidence type="ECO:0000313" key="3">
    <source>
        <dbReference type="Proteomes" id="UP000642284"/>
    </source>
</evidence>
<reference evidence="2 3" key="1">
    <citation type="submission" date="2020-08" db="EMBL/GenBank/DDBJ databases">
        <title>Genemic of Streptomyces polyaspartic.</title>
        <authorList>
            <person name="Liu W."/>
        </authorList>
    </citation>
    <scope>NUCLEOTIDE SEQUENCE [LARGE SCALE GENOMIC DNA]</scope>
    <source>
        <strain evidence="2 3">TRM66268-LWL</strain>
    </source>
</reference>
<gene>
    <name evidence="2" type="ORF">H9Y04_04155</name>
</gene>
<proteinExistence type="inferred from homology"/>
<dbReference type="Gene3D" id="1.10.287.1060">
    <property type="entry name" value="ESAT-6-like"/>
    <property type="match status" value="1"/>
</dbReference>
<accession>A0ABR7SB89</accession>
<name>A0ABR7SB89_9ACTN</name>
<evidence type="ECO:0000313" key="2">
    <source>
        <dbReference type="EMBL" id="MBC9711761.1"/>
    </source>
</evidence>
<comment type="similarity">
    <text evidence="1">Belongs to the WXG100 family.</text>
</comment>
<dbReference type="EMBL" id="JACTVJ010000003">
    <property type="protein sequence ID" value="MBC9711761.1"/>
    <property type="molecule type" value="Genomic_DNA"/>
</dbReference>
<comment type="caution">
    <text evidence="2">The sequence shown here is derived from an EMBL/GenBank/DDBJ whole genome shotgun (WGS) entry which is preliminary data.</text>
</comment>
<dbReference type="Proteomes" id="UP000642284">
    <property type="component" value="Unassembled WGS sequence"/>
</dbReference>
<dbReference type="NCBIfam" id="TIGR03930">
    <property type="entry name" value="WXG100_ESAT6"/>
    <property type="match status" value="1"/>
</dbReference>
<sequence length="101" mass="10659">MAFNDPGELLVKYGTLDEMTTGLGNEAKRLDECLAALRRAVVTVAGGWEGTSQEAFAGEMKTWDADAGAIHQALKEIGAIVARAGGDYMAGDKKAASYFTD</sequence>
<evidence type="ECO:0000256" key="1">
    <source>
        <dbReference type="RuleBase" id="RU362001"/>
    </source>
</evidence>
<protein>
    <recommendedName>
        <fullName evidence="1">ESAT-6-like protein</fullName>
    </recommendedName>
</protein>
<dbReference type="SUPFAM" id="SSF140453">
    <property type="entry name" value="EsxAB dimer-like"/>
    <property type="match status" value="1"/>
</dbReference>
<organism evidence="2 3">
    <name type="scientific">Streptomyces polyasparticus</name>
    <dbReference type="NCBI Taxonomy" id="2767826"/>
    <lineage>
        <taxon>Bacteria</taxon>
        <taxon>Bacillati</taxon>
        <taxon>Actinomycetota</taxon>
        <taxon>Actinomycetes</taxon>
        <taxon>Kitasatosporales</taxon>
        <taxon>Streptomycetaceae</taxon>
        <taxon>Streptomyces</taxon>
    </lineage>
</organism>
<keyword evidence="3" id="KW-1185">Reference proteome</keyword>